<dbReference type="EMBL" id="CP012661">
    <property type="protein sequence ID" value="AMY70600.1"/>
    <property type="molecule type" value="Genomic_DNA"/>
</dbReference>
<proteinExistence type="predicted"/>
<dbReference type="NCBIfam" id="TIGR03293">
    <property type="entry name" value="PhnG_redo"/>
    <property type="match status" value="1"/>
</dbReference>
<dbReference type="OrthoDB" id="7948453at2"/>
<dbReference type="Proteomes" id="UP000076128">
    <property type="component" value="Chromosome"/>
</dbReference>
<dbReference type="STRING" id="1335048.AKL17_3368"/>
<gene>
    <name evidence="2" type="ORF">AKL17_3368</name>
</gene>
<dbReference type="AlphaFoldDB" id="A0A159Z7Q1"/>
<dbReference type="GO" id="GO:0019634">
    <property type="term" value="P:organic phosphonate metabolic process"/>
    <property type="evidence" value="ECO:0007669"/>
    <property type="project" value="InterPro"/>
</dbReference>
<sequence>MRARRPRKAPAVFDQTDEKTPPFDHGPLLEILARADATRLVALAERLLPDLGAVEVIQSRTGLVMLPMRDTVQGTDFHLGEVLVAEAHIRAAGTEGYGMVVGRDLERAMAMAVVDAAASLGQTPEIRSFLQHEAATLAAADTARLCRVEATRVDMETF</sequence>
<accession>A0A159Z7Q1</accession>
<dbReference type="InterPro" id="IPR009609">
    <property type="entry name" value="Phosphonate_metab_PhnG"/>
</dbReference>
<dbReference type="GO" id="GO:0015716">
    <property type="term" value="P:organic phosphonate transport"/>
    <property type="evidence" value="ECO:0007669"/>
    <property type="project" value="InterPro"/>
</dbReference>
<dbReference type="Pfam" id="PF06754">
    <property type="entry name" value="PhnG"/>
    <property type="match status" value="1"/>
</dbReference>
<protein>
    <submittedName>
        <fullName evidence="2">Phosphonate metabolism protein PhnG</fullName>
    </submittedName>
</protein>
<reference evidence="2 3" key="1">
    <citation type="submission" date="2015-09" db="EMBL/GenBank/DDBJ databases">
        <title>Complete genome sequence of Defluviimonas alba cai42t isolated from an oilfield in Xinjiang.</title>
        <authorList>
            <person name="Geng S."/>
            <person name="Pan X."/>
            <person name="Wu X."/>
        </authorList>
    </citation>
    <scope>NUCLEOTIDE SEQUENCE [LARGE SCALE GENOMIC DNA]</scope>
    <source>
        <strain evidence="3">cai42</strain>
    </source>
</reference>
<dbReference type="KEGG" id="daa:AKL17_3368"/>
<feature type="region of interest" description="Disordered" evidence="1">
    <location>
        <begin position="1"/>
        <end position="21"/>
    </location>
</feature>
<evidence type="ECO:0000313" key="3">
    <source>
        <dbReference type="Proteomes" id="UP000076128"/>
    </source>
</evidence>
<organism evidence="2 3">
    <name type="scientific">Frigidibacter mobilis</name>
    <dbReference type="NCBI Taxonomy" id="1335048"/>
    <lineage>
        <taxon>Bacteria</taxon>
        <taxon>Pseudomonadati</taxon>
        <taxon>Pseudomonadota</taxon>
        <taxon>Alphaproteobacteria</taxon>
        <taxon>Rhodobacterales</taxon>
        <taxon>Paracoccaceae</taxon>
        <taxon>Frigidibacter</taxon>
    </lineage>
</organism>
<name>A0A159Z7Q1_9RHOB</name>
<evidence type="ECO:0000256" key="1">
    <source>
        <dbReference type="SAM" id="MobiDB-lite"/>
    </source>
</evidence>
<dbReference type="PATRIC" id="fig|1335048.3.peg.3498"/>
<keyword evidence="3" id="KW-1185">Reference proteome</keyword>
<evidence type="ECO:0000313" key="2">
    <source>
        <dbReference type="EMBL" id="AMY70600.1"/>
    </source>
</evidence>